<dbReference type="PANTHER" id="PTHR30319:SF1">
    <property type="entry name" value="TRANSCRIPTIONAL REPRESSOR PAAX"/>
    <property type="match status" value="1"/>
</dbReference>
<keyword evidence="1" id="KW-1133">Transmembrane helix</keyword>
<reference evidence="3 4" key="1">
    <citation type="journal article" date="2016" name="Nat. Commun.">
        <title>Thousands of microbial genomes shed light on interconnected biogeochemical processes in an aquifer system.</title>
        <authorList>
            <person name="Anantharaman K."/>
            <person name="Brown C.T."/>
            <person name="Hug L.A."/>
            <person name="Sharon I."/>
            <person name="Castelle C.J."/>
            <person name="Probst A.J."/>
            <person name="Thomas B.C."/>
            <person name="Singh A."/>
            <person name="Wilkins M.J."/>
            <person name="Karaoz U."/>
            <person name="Brodie E.L."/>
            <person name="Williams K.H."/>
            <person name="Hubbard S.S."/>
            <person name="Banfield J.F."/>
        </authorList>
    </citation>
    <scope>NUCLEOTIDE SEQUENCE [LARGE SCALE GENOMIC DNA]</scope>
</reference>
<organism evidence="3 4">
    <name type="scientific">Candidatus Berkelbacteria bacterium RIFCSPHIGHO2_12_FULL_36_9</name>
    <dbReference type="NCBI Taxonomy" id="1797469"/>
    <lineage>
        <taxon>Bacteria</taxon>
        <taxon>Candidatus Berkelbacteria</taxon>
    </lineage>
</organism>
<comment type="caution">
    <text evidence="3">The sequence shown here is derived from an EMBL/GenBank/DDBJ whole genome shotgun (WGS) entry which is preliminary data.</text>
</comment>
<evidence type="ECO:0000259" key="2">
    <source>
        <dbReference type="Pfam" id="PF20803"/>
    </source>
</evidence>
<protein>
    <recommendedName>
        <fullName evidence="2">Transcriptional repressor PaaX-like central Cas2-like domain-containing protein</fullName>
    </recommendedName>
</protein>
<dbReference type="GO" id="GO:0006351">
    <property type="term" value="P:DNA-templated transcription"/>
    <property type="evidence" value="ECO:0007669"/>
    <property type="project" value="TreeGrafter"/>
</dbReference>
<feature type="domain" description="Transcriptional repressor PaaX-like central Cas2-like" evidence="2">
    <location>
        <begin position="103"/>
        <end position="175"/>
    </location>
</feature>
<accession>A0A1F5EI35</accession>
<dbReference type="Proteomes" id="UP000176451">
    <property type="component" value="Unassembled WGS sequence"/>
</dbReference>
<evidence type="ECO:0000313" key="4">
    <source>
        <dbReference type="Proteomes" id="UP000176451"/>
    </source>
</evidence>
<dbReference type="Gene3D" id="3.30.70.2650">
    <property type="match status" value="1"/>
</dbReference>
<keyword evidence="1" id="KW-0472">Membrane</keyword>
<dbReference type="PANTHER" id="PTHR30319">
    <property type="entry name" value="PHENYLACETIC ACID REGULATOR-RELATED TRANSCRIPTIONAL REPRESSOR"/>
    <property type="match status" value="1"/>
</dbReference>
<dbReference type="STRING" id="1797469.A3F08_03700"/>
<dbReference type="InterPro" id="IPR048846">
    <property type="entry name" value="PaaX-like_central"/>
</dbReference>
<sequence length="186" mass="22436">MKEEQKEKLKDITRTVLEILGAVAILSVTVVAPNAVMIFDQFGKKYSKYPKDKFRRNMYYIRSQGYATVWNTNNQTIIKITKKGRKKFLNYKIKDLKIKKPEIWDKKWRIVIADIPEKKKVARNVLRSTLKRIGFYQLQKSVWAHPYECENEIEYLKEIYELRLYLYYIVADKIKQDYKLIKHFNL</sequence>
<keyword evidence="1" id="KW-0812">Transmembrane</keyword>
<evidence type="ECO:0000313" key="3">
    <source>
        <dbReference type="EMBL" id="OGD67023.1"/>
    </source>
</evidence>
<dbReference type="AlphaFoldDB" id="A0A1F5EI35"/>
<evidence type="ECO:0000256" key="1">
    <source>
        <dbReference type="SAM" id="Phobius"/>
    </source>
</evidence>
<gene>
    <name evidence="3" type="ORF">A3F08_03700</name>
</gene>
<dbReference type="Pfam" id="PF20803">
    <property type="entry name" value="PaaX_M"/>
    <property type="match status" value="1"/>
</dbReference>
<proteinExistence type="predicted"/>
<dbReference type="EMBL" id="MEZV01000021">
    <property type="protein sequence ID" value="OGD67023.1"/>
    <property type="molecule type" value="Genomic_DNA"/>
</dbReference>
<name>A0A1F5EI35_9BACT</name>
<feature type="transmembrane region" description="Helical" evidence="1">
    <location>
        <begin position="19"/>
        <end position="39"/>
    </location>
</feature>